<dbReference type="InterPro" id="IPR036388">
    <property type="entry name" value="WH-like_DNA-bd_sf"/>
</dbReference>
<dbReference type="OrthoDB" id="4471357at2"/>
<dbReference type="PANTHER" id="PTHR33154:SF12">
    <property type="entry name" value="TRANSCRIPTIONAL REGULATORY PROTEIN"/>
    <property type="match status" value="1"/>
</dbReference>
<evidence type="ECO:0000256" key="2">
    <source>
        <dbReference type="ARBA" id="ARBA00023125"/>
    </source>
</evidence>
<dbReference type="SMART" id="SM00418">
    <property type="entry name" value="HTH_ARSR"/>
    <property type="match status" value="1"/>
</dbReference>
<dbReference type="SUPFAM" id="SSF46785">
    <property type="entry name" value="Winged helix' DNA-binding domain"/>
    <property type="match status" value="1"/>
</dbReference>
<dbReference type="InterPro" id="IPR036390">
    <property type="entry name" value="WH_DNA-bd_sf"/>
</dbReference>
<dbReference type="GO" id="GO:0003677">
    <property type="term" value="F:DNA binding"/>
    <property type="evidence" value="ECO:0007669"/>
    <property type="project" value="UniProtKB-KW"/>
</dbReference>
<evidence type="ECO:0000259" key="4">
    <source>
        <dbReference type="PROSITE" id="PS50987"/>
    </source>
</evidence>
<dbReference type="Gene3D" id="1.10.10.10">
    <property type="entry name" value="Winged helix-like DNA-binding domain superfamily/Winged helix DNA-binding domain"/>
    <property type="match status" value="1"/>
</dbReference>
<dbReference type="CDD" id="cd00090">
    <property type="entry name" value="HTH_ARSR"/>
    <property type="match status" value="1"/>
</dbReference>
<keyword evidence="3" id="KW-0804">Transcription</keyword>
<dbReference type="GO" id="GO:0003700">
    <property type="term" value="F:DNA-binding transcription factor activity"/>
    <property type="evidence" value="ECO:0007669"/>
    <property type="project" value="InterPro"/>
</dbReference>
<sequence>MPDNPFPQPDADDIRLTSILRALADPGRVKMVQVLADGEYHACNVEAFGLDIQKSTLSHHFKTLREAGLTTVVIEGRSHRIALRSDELEARFPGLIASLTSESAVADLRTA</sequence>
<evidence type="ECO:0000256" key="3">
    <source>
        <dbReference type="ARBA" id="ARBA00023163"/>
    </source>
</evidence>
<dbReference type="PRINTS" id="PR00778">
    <property type="entry name" value="HTHARSR"/>
</dbReference>
<dbReference type="InterPro" id="IPR001845">
    <property type="entry name" value="HTH_ArsR_DNA-bd_dom"/>
</dbReference>
<evidence type="ECO:0000313" key="6">
    <source>
        <dbReference type="Proteomes" id="UP000256541"/>
    </source>
</evidence>
<dbReference type="AlphaFoldDB" id="A0A3E0VUV5"/>
<dbReference type="Proteomes" id="UP000256541">
    <property type="component" value="Unassembled WGS sequence"/>
</dbReference>
<dbReference type="PANTHER" id="PTHR33154">
    <property type="entry name" value="TRANSCRIPTIONAL REGULATOR, ARSR FAMILY"/>
    <property type="match status" value="1"/>
</dbReference>
<dbReference type="EMBL" id="NBXB01000034">
    <property type="protein sequence ID" value="RFA13626.1"/>
    <property type="molecule type" value="Genomic_DNA"/>
</dbReference>
<gene>
    <name evidence="5" type="ORF">B7R22_13320</name>
</gene>
<protein>
    <submittedName>
        <fullName evidence="5">Transcriptional regulator</fullName>
    </submittedName>
</protein>
<dbReference type="Pfam" id="PF01022">
    <property type="entry name" value="HTH_5"/>
    <property type="match status" value="1"/>
</dbReference>
<accession>A0A3E0VUV5</accession>
<keyword evidence="1" id="KW-0805">Transcription regulation</keyword>
<organism evidence="5 6">
    <name type="scientific">Subtercola boreus</name>
    <dbReference type="NCBI Taxonomy" id="120213"/>
    <lineage>
        <taxon>Bacteria</taxon>
        <taxon>Bacillati</taxon>
        <taxon>Actinomycetota</taxon>
        <taxon>Actinomycetes</taxon>
        <taxon>Micrococcales</taxon>
        <taxon>Microbacteriaceae</taxon>
        <taxon>Subtercola</taxon>
    </lineage>
</organism>
<reference evidence="5 6" key="1">
    <citation type="submission" date="2017-04" db="EMBL/GenBank/DDBJ databases">
        <title>Comparative genome analysis of Subtercola boreus.</title>
        <authorList>
            <person name="Cho Y.-J."/>
            <person name="Cho A."/>
            <person name="Kim O.-S."/>
            <person name="Lee J.-I."/>
        </authorList>
    </citation>
    <scope>NUCLEOTIDE SEQUENCE [LARGE SCALE GENOMIC DNA]</scope>
    <source>
        <strain evidence="5 6">P27479</strain>
    </source>
</reference>
<dbReference type="RefSeq" id="WP_116412187.1">
    <property type="nucleotide sequence ID" value="NZ_NBXB01000034.1"/>
</dbReference>
<evidence type="ECO:0000256" key="1">
    <source>
        <dbReference type="ARBA" id="ARBA00023015"/>
    </source>
</evidence>
<keyword evidence="2" id="KW-0238">DNA-binding</keyword>
<comment type="caution">
    <text evidence="5">The sequence shown here is derived from an EMBL/GenBank/DDBJ whole genome shotgun (WGS) entry which is preliminary data.</text>
</comment>
<name>A0A3E0VUV5_9MICO</name>
<dbReference type="InterPro" id="IPR011991">
    <property type="entry name" value="ArsR-like_HTH"/>
</dbReference>
<dbReference type="InterPro" id="IPR051081">
    <property type="entry name" value="HTH_MetalResp_TranReg"/>
</dbReference>
<feature type="domain" description="HTH arsR-type" evidence="4">
    <location>
        <begin position="8"/>
        <end position="103"/>
    </location>
</feature>
<evidence type="ECO:0000313" key="5">
    <source>
        <dbReference type="EMBL" id="RFA13626.1"/>
    </source>
</evidence>
<proteinExistence type="predicted"/>
<dbReference type="PROSITE" id="PS50987">
    <property type="entry name" value="HTH_ARSR_2"/>
    <property type="match status" value="1"/>
</dbReference>